<evidence type="ECO:0000313" key="1">
    <source>
        <dbReference type="EMBL" id="KAG0247069.1"/>
    </source>
</evidence>
<sequence>PHGHYISLVVCYPAEISKYFLHKSPMQKHGDDLTEIALTIDDSNIQLFSERHVKELNHMKRLGIEMAEASEAAKRVKL</sequence>
<feature type="non-terminal residue" evidence="1">
    <location>
        <position position="1"/>
    </location>
</feature>
<reference evidence="1" key="1">
    <citation type="journal article" date="2020" name="Fungal Divers.">
        <title>Resolving the Mortierellaceae phylogeny through synthesis of multi-gene phylogenetics and phylogenomics.</title>
        <authorList>
            <person name="Vandepol N."/>
            <person name="Liber J."/>
            <person name="Desiro A."/>
            <person name="Na H."/>
            <person name="Kennedy M."/>
            <person name="Barry K."/>
            <person name="Grigoriev I.V."/>
            <person name="Miller A.N."/>
            <person name="O'Donnell K."/>
            <person name="Stajich J.E."/>
            <person name="Bonito G."/>
        </authorList>
    </citation>
    <scope>NUCLEOTIDE SEQUENCE</scope>
    <source>
        <strain evidence="1">KOD948</strain>
    </source>
</reference>
<dbReference type="AlphaFoldDB" id="A0A9P6PJ62"/>
<dbReference type="Proteomes" id="UP000726737">
    <property type="component" value="Unassembled WGS sequence"/>
</dbReference>
<proteinExistence type="predicted"/>
<name>A0A9P6PJ62_9FUNG</name>
<accession>A0A9P6PJ62</accession>
<dbReference type="EMBL" id="JAAAJA010001627">
    <property type="protein sequence ID" value="KAG0247069.1"/>
    <property type="molecule type" value="Genomic_DNA"/>
</dbReference>
<gene>
    <name evidence="1" type="ORF">BG011_002089</name>
</gene>
<organism evidence="1 2">
    <name type="scientific">Mortierella polycephala</name>
    <dbReference type="NCBI Taxonomy" id="41804"/>
    <lineage>
        <taxon>Eukaryota</taxon>
        <taxon>Fungi</taxon>
        <taxon>Fungi incertae sedis</taxon>
        <taxon>Mucoromycota</taxon>
        <taxon>Mortierellomycotina</taxon>
        <taxon>Mortierellomycetes</taxon>
        <taxon>Mortierellales</taxon>
        <taxon>Mortierellaceae</taxon>
        <taxon>Mortierella</taxon>
    </lineage>
</organism>
<keyword evidence="2" id="KW-1185">Reference proteome</keyword>
<comment type="caution">
    <text evidence="1">The sequence shown here is derived from an EMBL/GenBank/DDBJ whole genome shotgun (WGS) entry which is preliminary data.</text>
</comment>
<protein>
    <submittedName>
        <fullName evidence="1">Uncharacterized protein</fullName>
    </submittedName>
</protein>
<dbReference type="OrthoDB" id="2413749at2759"/>
<evidence type="ECO:0000313" key="2">
    <source>
        <dbReference type="Proteomes" id="UP000726737"/>
    </source>
</evidence>